<keyword evidence="1" id="KW-0472">Membrane</keyword>
<sequence length="100" mass="10177">MIPTLLLCTLIALTSGLHFGLRFAQARRTGQSRLLPVVAHGVIATPLVILTALLDPTGPGLLWIATLAVSLASLGVGALWTGRAATLAPTDAAPVAESAD</sequence>
<feature type="transmembrane region" description="Helical" evidence="1">
    <location>
        <begin position="61"/>
        <end position="80"/>
    </location>
</feature>
<organism evidence="2 3">
    <name type="scientific">Deinococcus sedimenti</name>
    <dbReference type="NCBI Taxonomy" id="1867090"/>
    <lineage>
        <taxon>Bacteria</taxon>
        <taxon>Thermotogati</taxon>
        <taxon>Deinococcota</taxon>
        <taxon>Deinococci</taxon>
        <taxon>Deinococcales</taxon>
        <taxon>Deinococcaceae</taxon>
        <taxon>Deinococcus</taxon>
    </lineage>
</organism>
<reference evidence="3" key="1">
    <citation type="journal article" date="2019" name="Int. J. Syst. Evol. Microbiol.">
        <title>The Global Catalogue of Microorganisms (GCM) 10K type strain sequencing project: providing services to taxonomists for standard genome sequencing and annotation.</title>
        <authorList>
            <consortium name="The Broad Institute Genomics Platform"/>
            <consortium name="The Broad Institute Genome Sequencing Center for Infectious Disease"/>
            <person name="Wu L."/>
            <person name="Ma J."/>
        </authorList>
    </citation>
    <scope>NUCLEOTIDE SEQUENCE [LARGE SCALE GENOMIC DNA]</scope>
    <source>
        <strain evidence="3">JCM 31405</strain>
    </source>
</reference>
<evidence type="ECO:0000313" key="2">
    <source>
        <dbReference type="EMBL" id="GGS04636.1"/>
    </source>
</evidence>
<protein>
    <submittedName>
        <fullName evidence="2">Uncharacterized protein</fullName>
    </submittedName>
</protein>
<keyword evidence="1" id="KW-1133">Transmembrane helix</keyword>
<keyword evidence="1" id="KW-0812">Transmembrane</keyword>
<name>A0ABQ2S7P4_9DEIO</name>
<dbReference type="EMBL" id="BMQN01000013">
    <property type="protein sequence ID" value="GGS04636.1"/>
    <property type="molecule type" value="Genomic_DNA"/>
</dbReference>
<evidence type="ECO:0000256" key="1">
    <source>
        <dbReference type="SAM" id="Phobius"/>
    </source>
</evidence>
<comment type="caution">
    <text evidence="2">The sequence shown here is derived from an EMBL/GenBank/DDBJ whole genome shotgun (WGS) entry which is preliminary data.</text>
</comment>
<accession>A0ABQ2S7P4</accession>
<dbReference type="Proteomes" id="UP000644548">
    <property type="component" value="Unassembled WGS sequence"/>
</dbReference>
<gene>
    <name evidence="2" type="ORF">GCM10008960_34090</name>
</gene>
<feature type="transmembrane region" description="Helical" evidence="1">
    <location>
        <begin position="34"/>
        <end position="54"/>
    </location>
</feature>
<evidence type="ECO:0000313" key="3">
    <source>
        <dbReference type="Proteomes" id="UP000644548"/>
    </source>
</evidence>
<dbReference type="RefSeq" id="WP_189074375.1">
    <property type="nucleotide sequence ID" value="NZ_BMQN01000013.1"/>
</dbReference>
<keyword evidence="3" id="KW-1185">Reference proteome</keyword>
<proteinExistence type="predicted"/>